<dbReference type="EMBL" id="BARV01035528">
    <property type="protein sequence ID" value="GAI57680.1"/>
    <property type="molecule type" value="Genomic_DNA"/>
</dbReference>
<reference evidence="1" key="1">
    <citation type="journal article" date="2014" name="Front. Microbiol.">
        <title>High frequency of phylogenetically diverse reductive dehalogenase-homologous genes in deep subseafloor sedimentary metagenomes.</title>
        <authorList>
            <person name="Kawai M."/>
            <person name="Futagami T."/>
            <person name="Toyoda A."/>
            <person name="Takaki Y."/>
            <person name="Nishi S."/>
            <person name="Hori S."/>
            <person name="Arai W."/>
            <person name="Tsubouchi T."/>
            <person name="Morono Y."/>
            <person name="Uchiyama I."/>
            <person name="Ito T."/>
            <person name="Fujiyama A."/>
            <person name="Inagaki F."/>
            <person name="Takami H."/>
        </authorList>
    </citation>
    <scope>NUCLEOTIDE SEQUENCE</scope>
    <source>
        <strain evidence="1">Expedition CK06-06</strain>
    </source>
</reference>
<proteinExistence type="predicted"/>
<organism evidence="1">
    <name type="scientific">marine sediment metagenome</name>
    <dbReference type="NCBI Taxonomy" id="412755"/>
    <lineage>
        <taxon>unclassified sequences</taxon>
        <taxon>metagenomes</taxon>
        <taxon>ecological metagenomes</taxon>
    </lineage>
</organism>
<gene>
    <name evidence="1" type="ORF">S06H3_55422</name>
</gene>
<protein>
    <submittedName>
        <fullName evidence="1">Uncharacterized protein</fullName>
    </submittedName>
</protein>
<comment type="caution">
    <text evidence="1">The sequence shown here is derived from an EMBL/GenBank/DDBJ whole genome shotgun (WGS) entry which is preliminary data.</text>
</comment>
<dbReference type="AlphaFoldDB" id="X1R3I7"/>
<evidence type="ECO:0000313" key="1">
    <source>
        <dbReference type="EMBL" id="GAI57680.1"/>
    </source>
</evidence>
<accession>X1R3I7</accession>
<name>X1R3I7_9ZZZZ</name>
<feature type="non-terminal residue" evidence="1">
    <location>
        <position position="1"/>
    </location>
</feature>
<sequence>GCPKCQIHFRCAQCGDESEKVDIELIDFVNLVASALKG</sequence>